<feature type="domain" description="Protein kinase" evidence="3">
    <location>
        <begin position="1"/>
        <end position="344"/>
    </location>
</feature>
<dbReference type="Gene3D" id="3.30.200.20">
    <property type="entry name" value="Phosphorylase Kinase, domain 1"/>
    <property type="match status" value="1"/>
</dbReference>
<comment type="caution">
    <text evidence="4">The sequence shown here is derived from an EMBL/GenBank/DDBJ whole genome shotgun (WGS) entry which is preliminary data.</text>
</comment>
<gene>
    <name evidence="4" type="ORF">PFISCL1PPCAC_24121</name>
</gene>
<protein>
    <recommendedName>
        <fullName evidence="3">Protein kinase domain-containing protein</fullName>
    </recommendedName>
</protein>
<dbReference type="InterPro" id="IPR000719">
    <property type="entry name" value="Prot_kinase_dom"/>
</dbReference>
<sequence>TEFPLSGDTGAYVEGAKRRPKTMGATESTPQAKELRIELGEEFSRKSDVYKLWTRVQSCTRNKTKGTLFVKELGENADARQYFENGIKSLRQLRHPCVLQYVDSQFLPTEARLFTERVQVLDLCIDTQSSIEIRAGLRSILEALVFLHTTASISHNAVCPSSIFVCPDGSWRLGGFEFARKYAGGKKDDHLLLSEFFKAVKPKPFSPPEDQTAMRSDNPPWARDAFGLGRLVEYAMKFVEKEEGIEENVLVSLQSAVSSLCASTASERTKMEESREMDAFCNPLSEIENFVKTIQTKGEEEKNTFFDTSLSLLSSLPPRVIGRRLSRLLLSRYLMLEKRAHEGIIKELLTPVLPSPFPSPSSPSGLLPLDLFRETILPECSHVLRVRDLHVRLAILANFGSFAPHYTRDQLRNTVLPEILLGLEDADDRIVAATLKAMSVLVPLVGADLVLGRGDRSADSTPSLSQRGHRERARIFADGTPKVPSMIDQLSPPSTVCSPFPSRPVSPLTENTREKRLIFPPSEPTNTTEITKASNPVVEEWNNGDVDDEGWNEGWEEKGEIKDQPEVKEEERREEQRVTFVKSTVDRTSSSGKKEEKKDDIGSEFALKVTVRSEIDDLFAEMQPQIKTSSSILSQLEELAAAKTSIATISPSSTVDEKKETVATRLAFTATDEADSWEGEGEWGLDED</sequence>
<evidence type="ECO:0000259" key="3">
    <source>
        <dbReference type="PROSITE" id="PS50011"/>
    </source>
</evidence>
<dbReference type="InterPro" id="IPR011989">
    <property type="entry name" value="ARM-like"/>
</dbReference>
<dbReference type="Proteomes" id="UP001432322">
    <property type="component" value="Unassembled WGS sequence"/>
</dbReference>
<evidence type="ECO:0000313" key="4">
    <source>
        <dbReference type="EMBL" id="GMT32824.1"/>
    </source>
</evidence>
<dbReference type="SUPFAM" id="SSF56112">
    <property type="entry name" value="Protein kinase-like (PK-like)"/>
    <property type="match status" value="1"/>
</dbReference>
<feature type="region of interest" description="Disordered" evidence="2">
    <location>
        <begin position="581"/>
        <end position="600"/>
    </location>
</feature>
<dbReference type="EMBL" id="BTSY01000006">
    <property type="protein sequence ID" value="GMT32824.1"/>
    <property type="molecule type" value="Genomic_DNA"/>
</dbReference>
<accession>A0AAV5WL47</accession>
<feature type="non-terminal residue" evidence="4">
    <location>
        <position position="1"/>
    </location>
</feature>
<name>A0AAV5WL47_9BILA</name>
<dbReference type="PANTHER" id="PTHR12984">
    <property type="entry name" value="SCY1-RELATED S/T PROTEIN KINASE-LIKE"/>
    <property type="match status" value="1"/>
</dbReference>
<dbReference type="Gene3D" id="1.25.10.10">
    <property type="entry name" value="Leucine-rich Repeat Variant"/>
    <property type="match status" value="1"/>
</dbReference>
<proteinExistence type="inferred from homology"/>
<evidence type="ECO:0000256" key="1">
    <source>
        <dbReference type="ARBA" id="ARBA00038349"/>
    </source>
</evidence>
<dbReference type="PANTHER" id="PTHR12984:SF15">
    <property type="entry name" value="PROTEIN-ASSOCIATING WITH THE CARBOXYL-TERMINAL DOMAIN OF EZRIN"/>
    <property type="match status" value="1"/>
</dbReference>
<evidence type="ECO:0000256" key="2">
    <source>
        <dbReference type="SAM" id="MobiDB-lite"/>
    </source>
</evidence>
<organism evidence="4 5">
    <name type="scientific">Pristionchus fissidentatus</name>
    <dbReference type="NCBI Taxonomy" id="1538716"/>
    <lineage>
        <taxon>Eukaryota</taxon>
        <taxon>Metazoa</taxon>
        <taxon>Ecdysozoa</taxon>
        <taxon>Nematoda</taxon>
        <taxon>Chromadorea</taxon>
        <taxon>Rhabditida</taxon>
        <taxon>Rhabditina</taxon>
        <taxon>Diplogasteromorpha</taxon>
        <taxon>Diplogasteroidea</taxon>
        <taxon>Neodiplogasteridae</taxon>
        <taxon>Pristionchus</taxon>
    </lineage>
</organism>
<keyword evidence="5" id="KW-1185">Reference proteome</keyword>
<dbReference type="InterPro" id="IPR011009">
    <property type="entry name" value="Kinase-like_dom_sf"/>
</dbReference>
<feature type="region of interest" description="Disordered" evidence="2">
    <location>
        <begin position="540"/>
        <end position="575"/>
    </location>
</feature>
<dbReference type="Gene3D" id="1.10.510.10">
    <property type="entry name" value="Transferase(Phosphotransferase) domain 1"/>
    <property type="match status" value="1"/>
</dbReference>
<dbReference type="SUPFAM" id="SSF48371">
    <property type="entry name" value="ARM repeat"/>
    <property type="match status" value="1"/>
</dbReference>
<evidence type="ECO:0000313" key="5">
    <source>
        <dbReference type="Proteomes" id="UP001432322"/>
    </source>
</evidence>
<reference evidence="4" key="1">
    <citation type="submission" date="2023-10" db="EMBL/GenBank/DDBJ databases">
        <title>Genome assembly of Pristionchus species.</title>
        <authorList>
            <person name="Yoshida K."/>
            <person name="Sommer R.J."/>
        </authorList>
    </citation>
    <scope>NUCLEOTIDE SEQUENCE</scope>
    <source>
        <strain evidence="4">RS5133</strain>
    </source>
</reference>
<comment type="similarity">
    <text evidence="1">Belongs to the protein kinase superfamily.</text>
</comment>
<dbReference type="PROSITE" id="PS50011">
    <property type="entry name" value="PROTEIN_KINASE_DOM"/>
    <property type="match status" value="1"/>
</dbReference>
<dbReference type="GO" id="GO:0004672">
    <property type="term" value="F:protein kinase activity"/>
    <property type="evidence" value="ECO:0007669"/>
    <property type="project" value="InterPro"/>
</dbReference>
<dbReference type="GO" id="GO:0005524">
    <property type="term" value="F:ATP binding"/>
    <property type="evidence" value="ECO:0007669"/>
    <property type="project" value="InterPro"/>
</dbReference>
<feature type="region of interest" description="Disordered" evidence="2">
    <location>
        <begin position="1"/>
        <end position="28"/>
    </location>
</feature>
<dbReference type="InterPro" id="IPR051177">
    <property type="entry name" value="CIK-Related_Protein"/>
</dbReference>
<feature type="compositionally biased region" description="Basic and acidic residues" evidence="2">
    <location>
        <begin position="555"/>
        <end position="575"/>
    </location>
</feature>
<dbReference type="AlphaFoldDB" id="A0AAV5WL47"/>
<dbReference type="InterPro" id="IPR016024">
    <property type="entry name" value="ARM-type_fold"/>
</dbReference>